<name>A0A2R6NSL0_9APHY</name>
<dbReference type="STRING" id="98765.A0A2R6NSL0"/>
<accession>A0A2R6NSL0</accession>
<proteinExistence type="predicted"/>
<dbReference type="Pfam" id="PF00651">
    <property type="entry name" value="BTB"/>
    <property type="match status" value="1"/>
</dbReference>
<evidence type="ECO:0000259" key="1">
    <source>
        <dbReference type="PROSITE" id="PS50097"/>
    </source>
</evidence>
<dbReference type="InterPro" id="IPR011333">
    <property type="entry name" value="SKP1/BTB/POZ_sf"/>
</dbReference>
<organism evidence="2 3">
    <name type="scientific">Hermanssonia centrifuga</name>
    <dbReference type="NCBI Taxonomy" id="98765"/>
    <lineage>
        <taxon>Eukaryota</taxon>
        <taxon>Fungi</taxon>
        <taxon>Dikarya</taxon>
        <taxon>Basidiomycota</taxon>
        <taxon>Agaricomycotina</taxon>
        <taxon>Agaricomycetes</taxon>
        <taxon>Polyporales</taxon>
        <taxon>Meruliaceae</taxon>
        <taxon>Hermanssonia</taxon>
    </lineage>
</organism>
<protein>
    <recommendedName>
        <fullName evidence="1">BTB domain-containing protein</fullName>
    </recommendedName>
</protein>
<dbReference type="PROSITE" id="PS50097">
    <property type="entry name" value="BTB"/>
    <property type="match status" value="1"/>
</dbReference>
<keyword evidence="3" id="KW-1185">Reference proteome</keyword>
<evidence type="ECO:0000313" key="3">
    <source>
        <dbReference type="Proteomes" id="UP000186601"/>
    </source>
</evidence>
<dbReference type="EMBL" id="MLYV02000874">
    <property type="protein sequence ID" value="PSR75834.1"/>
    <property type="molecule type" value="Genomic_DNA"/>
</dbReference>
<dbReference type="OrthoDB" id="3218112at2759"/>
<comment type="caution">
    <text evidence="2">The sequence shown here is derived from an EMBL/GenBank/DDBJ whole genome shotgun (WGS) entry which is preliminary data.</text>
</comment>
<dbReference type="Gene3D" id="3.30.710.10">
    <property type="entry name" value="Potassium Channel Kv1.1, Chain A"/>
    <property type="match status" value="1"/>
</dbReference>
<dbReference type="SUPFAM" id="SSF54695">
    <property type="entry name" value="POZ domain"/>
    <property type="match status" value="1"/>
</dbReference>
<dbReference type="InterPro" id="IPR000210">
    <property type="entry name" value="BTB/POZ_dom"/>
</dbReference>
<gene>
    <name evidence="2" type="ORF">PHLCEN_2v8866</name>
</gene>
<dbReference type="AlphaFoldDB" id="A0A2R6NSL0"/>
<sequence length="557" mass="63502">WHSYHADKVKHIESICHNIHPNSAFSEPTSAIRVAMDHNIPSILQAAFYSLAQIDATDPWPSKQSPSIAARWDMLDSADLLRFIRGKQALMFMMFMFTNIFSISGNRKCRAPRCASELDELKELYWTVHPDDLRFPDPLQRLNDYLTDLDDNGPLLCARCLGAVRSNALSQMETISRRRLPEIFRLESHMSTASPIEDSDLSKQFYTMVYHVHATRRILSRTATSDVFDMHDMQSHSETTTQELQRHSTLYILDGDIVLSAPKSALKSSTTSVALVFRVHRRILSYHSVVFSSILSIPVTPDSNETYDGVPLVRLTDDADDFESLLKMMYIPSPPDLKHRDPGFPIFAGKVLKIADKYEVDSVRHAVVKQLESDWPKDLSEWYRFKADMEKQVELNGLKIIDSFSFNEPASAIRVAMDHDIPSILPIAFYTLAQVDMNPERPPQMGPAPRWDLLNANDFVRLMGGKQFMAVGMNELLEVFIIEQCSAQRCGNELTKLKATKFSMRELCIPDPLGWLYGVLKDLDRKDLCSACQGAVRKGILKTMEICWRHLPRVFEL</sequence>
<dbReference type="SMART" id="SM00225">
    <property type="entry name" value="BTB"/>
    <property type="match status" value="1"/>
</dbReference>
<feature type="domain" description="BTB" evidence="1">
    <location>
        <begin position="255"/>
        <end position="330"/>
    </location>
</feature>
<reference evidence="2 3" key="1">
    <citation type="submission" date="2018-02" db="EMBL/GenBank/DDBJ databases">
        <title>Genome sequence of the basidiomycete white-rot fungus Phlebia centrifuga.</title>
        <authorList>
            <person name="Granchi Z."/>
            <person name="Peng M."/>
            <person name="de Vries R.P."/>
            <person name="Hilden K."/>
            <person name="Makela M.R."/>
            <person name="Grigoriev I."/>
            <person name="Riley R."/>
        </authorList>
    </citation>
    <scope>NUCLEOTIDE SEQUENCE [LARGE SCALE GENOMIC DNA]</scope>
    <source>
        <strain evidence="2 3">FBCC195</strain>
    </source>
</reference>
<evidence type="ECO:0000313" key="2">
    <source>
        <dbReference type="EMBL" id="PSR75834.1"/>
    </source>
</evidence>
<dbReference type="Proteomes" id="UP000186601">
    <property type="component" value="Unassembled WGS sequence"/>
</dbReference>
<feature type="non-terminal residue" evidence="2">
    <location>
        <position position="1"/>
    </location>
</feature>